<sequence>MPDQHQATVSNKTTLIIETWNVQILYQKGKLNSIRKEMKRMNVHIFGLSAVPWKGGGETKGQDCTRENDYQRGVCLLLDNDCSKALKGFWAVNDRIIVAKLNGKPFYIAIIQAYAPTADKQWQKKVVRGEKTECMVVSKKGEITTCNTGCNGGNIKQTYQFKYLGFLITSDTRCETEIKKSIAIAKNALNNPQQGDLKLTGPPSGQGAGGGARTRDRKVPADLRADSLATVPPTPHRTYDMRFLCI</sequence>
<feature type="region of interest" description="Disordered" evidence="1">
    <location>
        <begin position="193"/>
        <end position="232"/>
    </location>
</feature>
<evidence type="ECO:0000256" key="1">
    <source>
        <dbReference type="SAM" id="MobiDB-lite"/>
    </source>
</evidence>
<keyword evidence="3" id="KW-1185">Reference proteome</keyword>
<feature type="compositionally biased region" description="Basic and acidic residues" evidence="1">
    <location>
        <begin position="213"/>
        <end position="225"/>
    </location>
</feature>
<reference evidence="2 3" key="1">
    <citation type="journal article" date="2021" name="Elife">
        <title>Chloroplast acquisition without the gene transfer in kleptoplastic sea slugs, Plakobranchus ocellatus.</title>
        <authorList>
            <person name="Maeda T."/>
            <person name="Takahashi S."/>
            <person name="Yoshida T."/>
            <person name="Shimamura S."/>
            <person name="Takaki Y."/>
            <person name="Nagai Y."/>
            <person name="Toyoda A."/>
            <person name="Suzuki Y."/>
            <person name="Arimoto A."/>
            <person name="Ishii H."/>
            <person name="Satoh N."/>
            <person name="Nishiyama T."/>
            <person name="Hasebe M."/>
            <person name="Maruyama T."/>
            <person name="Minagawa J."/>
            <person name="Obokata J."/>
            <person name="Shigenobu S."/>
        </authorList>
    </citation>
    <scope>NUCLEOTIDE SEQUENCE [LARGE SCALE GENOMIC DNA]</scope>
</reference>
<name>A0AAV4BL18_9GAST</name>
<evidence type="ECO:0000313" key="3">
    <source>
        <dbReference type="Proteomes" id="UP000735302"/>
    </source>
</evidence>
<accession>A0AAV4BL18</accession>
<proteinExistence type="predicted"/>
<dbReference type="Gene3D" id="3.60.10.10">
    <property type="entry name" value="Endonuclease/exonuclease/phosphatase"/>
    <property type="match status" value="1"/>
</dbReference>
<protein>
    <submittedName>
        <fullName evidence="2">Craniofacial development protein 2-like</fullName>
    </submittedName>
</protein>
<dbReference type="Proteomes" id="UP000735302">
    <property type="component" value="Unassembled WGS sequence"/>
</dbReference>
<organism evidence="2 3">
    <name type="scientific">Plakobranchus ocellatus</name>
    <dbReference type="NCBI Taxonomy" id="259542"/>
    <lineage>
        <taxon>Eukaryota</taxon>
        <taxon>Metazoa</taxon>
        <taxon>Spiralia</taxon>
        <taxon>Lophotrochozoa</taxon>
        <taxon>Mollusca</taxon>
        <taxon>Gastropoda</taxon>
        <taxon>Heterobranchia</taxon>
        <taxon>Euthyneura</taxon>
        <taxon>Panpulmonata</taxon>
        <taxon>Sacoglossa</taxon>
        <taxon>Placobranchoidea</taxon>
        <taxon>Plakobranchidae</taxon>
        <taxon>Plakobranchus</taxon>
    </lineage>
</organism>
<evidence type="ECO:0000313" key="2">
    <source>
        <dbReference type="EMBL" id="GFO19740.1"/>
    </source>
</evidence>
<comment type="caution">
    <text evidence="2">The sequence shown here is derived from an EMBL/GenBank/DDBJ whole genome shotgun (WGS) entry which is preliminary data.</text>
</comment>
<dbReference type="EMBL" id="BLXT01005083">
    <property type="protein sequence ID" value="GFO19740.1"/>
    <property type="molecule type" value="Genomic_DNA"/>
</dbReference>
<dbReference type="InterPro" id="IPR036691">
    <property type="entry name" value="Endo/exonu/phosph_ase_sf"/>
</dbReference>
<dbReference type="AlphaFoldDB" id="A0AAV4BL18"/>
<gene>
    <name evidence="2" type="ORF">PoB_004624500</name>
</gene>